<dbReference type="STRING" id="1182541.W9YPY2"/>
<name>W9YPY2_9EURO</name>
<dbReference type="OrthoDB" id="295274at2759"/>
<dbReference type="InterPro" id="IPR004827">
    <property type="entry name" value="bZIP"/>
</dbReference>
<reference evidence="4 5" key="1">
    <citation type="submission" date="2013-03" db="EMBL/GenBank/DDBJ databases">
        <title>The Genome Sequence of Capronia coronata CBS 617.96.</title>
        <authorList>
            <consortium name="The Broad Institute Genomics Platform"/>
            <person name="Cuomo C."/>
            <person name="de Hoog S."/>
            <person name="Gorbushina A."/>
            <person name="Walker B."/>
            <person name="Young S.K."/>
            <person name="Zeng Q."/>
            <person name="Gargeya S."/>
            <person name="Fitzgerald M."/>
            <person name="Haas B."/>
            <person name="Abouelleil A."/>
            <person name="Allen A.W."/>
            <person name="Alvarado L."/>
            <person name="Arachchi H.M."/>
            <person name="Berlin A.M."/>
            <person name="Chapman S.B."/>
            <person name="Gainer-Dewar J."/>
            <person name="Goldberg J."/>
            <person name="Griggs A."/>
            <person name="Gujja S."/>
            <person name="Hansen M."/>
            <person name="Howarth C."/>
            <person name="Imamovic A."/>
            <person name="Ireland A."/>
            <person name="Larimer J."/>
            <person name="McCowan C."/>
            <person name="Murphy C."/>
            <person name="Pearson M."/>
            <person name="Poon T.W."/>
            <person name="Priest M."/>
            <person name="Roberts A."/>
            <person name="Saif S."/>
            <person name="Shea T."/>
            <person name="Sisk P."/>
            <person name="Sykes S."/>
            <person name="Wortman J."/>
            <person name="Nusbaum C."/>
            <person name="Birren B."/>
        </authorList>
    </citation>
    <scope>NUCLEOTIDE SEQUENCE [LARGE SCALE GENOMIC DNA]</scope>
    <source>
        <strain evidence="4 5">CBS 617.96</strain>
    </source>
</reference>
<feature type="compositionally biased region" description="Low complexity" evidence="2">
    <location>
        <begin position="52"/>
        <end position="63"/>
    </location>
</feature>
<keyword evidence="1" id="KW-0175">Coiled coil</keyword>
<feature type="region of interest" description="Disordered" evidence="2">
    <location>
        <begin position="52"/>
        <end position="111"/>
    </location>
</feature>
<dbReference type="RefSeq" id="XP_007722112.1">
    <property type="nucleotide sequence ID" value="XM_007723922.1"/>
</dbReference>
<dbReference type="Proteomes" id="UP000019484">
    <property type="component" value="Unassembled WGS sequence"/>
</dbReference>
<dbReference type="Pfam" id="PF00170">
    <property type="entry name" value="bZIP_1"/>
    <property type="match status" value="1"/>
</dbReference>
<dbReference type="SUPFAM" id="SSF57959">
    <property type="entry name" value="Leucine zipper domain"/>
    <property type="match status" value="1"/>
</dbReference>
<feature type="coiled-coil region" evidence="1">
    <location>
        <begin position="171"/>
        <end position="198"/>
    </location>
</feature>
<feature type="region of interest" description="Disordered" evidence="2">
    <location>
        <begin position="127"/>
        <end position="147"/>
    </location>
</feature>
<feature type="domain" description="BZIP" evidence="3">
    <location>
        <begin position="153"/>
        <end position="213"/>
    </location>
</feature>
<organism evidence="4 5">
    <name type="scientific">Capronia coronata CBS 617.96</name>
    <dbReference type="NCBI Taxonomy" id="1182541"/>
    <lineage>
        <taxon>Eukaryota</taxon>
        <taxon>Fungi</taxon>
        <taxon>Dikarya</taxon>
        <taxon>Ascomycota</taxon>
        <taxon>Pezizomycotina</taxon>
        <taxon>Eurotiomycetes</taxon>
        <taxon>Chaetothyriomycetidae</taxon>
        <taxon>Chaetothyriales</taxon>
        <taxon>Herpotrichiellaceae</taxon>
        <taxon>Capronia</taxon>
    </lineage>
</organism>
<evidence type="ECO:0000259" key="3">
    <source>
        <dbReference type="Pfam" id="PF00170"/>
    </source>
</evidence>
<dbReference type="Gene3D" id="1.20.5.170">
    <property type="match status" value="1"/>
</dbReference>
<dbReference type="GeneID" id="19157911"/>
<keyword evidence="5" id="KW-1185">Reference proteome</keyword>
<evidence type="ECO:0000256" key="1">
    <source>
        <dbReference type="SAM" id="Coils"/>
    </source>
</evidence>
<gene>
    <name evidence="4" type="ORF">A1O1_03014</name>
</gene>
<dbReference type="AlphaFoldDB" id="W9YPY2"/>
<evidence type="ECO:0000313" key="5">
    <source>
        <dbReference type="Proteomes" id="UP000019484"/>
    </source>
</evidence>
<dbReference type="HOGENOM" id="CLU_1214795_0_0_1"/>
<evidence type="ECO:0000313" key="4">
    <source>
        <dbReference type="EMBL" id="EXJ94618.1"/>
    </source>
</evidence>
<sequence>MALNSAGLVPHFPMLDDSNMWQFPMATDDFQSQEDPEFKDMALFDEQAIFSRPSDSSGASSISPMFHDHGVPSTVQPRNLHGPSPSSETSHSPSSRHNSIDSSTSSYLSPDRREVLRRLSLATLDADAGDSYRPRSSPLRPRRATTTRIKPRDDKHARELELNRKAATKCRNRQKAFVENLQERCRREEQKMHIQTSLVHALHDEVVSLRNEVLRHSFCDCRFIQHAISANTQ</sequence>
<protein>
    <recommendedName>
        <fullName evidence="3">BZIP domain-containing protein</fullName>
    </recommendedName>
</protein>
<feature type="compositionally biased region" description="Low complexity" evidence="2">
    <location>
        <begin position="81"/>
        <end position="103"/>
    </location>
</feature>
<proteinExistence type="predicted"/>
<evidence type="ECO:0000256" key="2">
    <source>
        <dbReference type="SAM" id="MobiDB-lite"/>
    </source>
</evidence>
<dbReference type="CDD" id="cd14687">
    <property type="entry name" value="bZIP_ATF2"/>
    <property type="match status" value="1"/>
</dbReference>
<dbReference type="GO" id="GO:0003700">
    <property type="term" value="F:DNA-binding transcription factor activity"/>
    <property type="evidence" value="ECO:0007669"/>
    <property type="project" value="InterPro"/>
</dbReference>
<dbReference type="eggNOG" id="ENOG502R0NX">
    <property type="taxonomic scope" value="Eukaryota"/>
</dbReference>
<accession>W9YPY2</accession>
<comment type="caution">
    <text evidence="4">The sequence shown here is derived from an EMBL/GenBank/DDBJ whole genome shotgun (WGS) entry which is preliminary data.</text>
</comment>
<dbReference type="EMBL" id="AMWN01000002">
    <property type="protein sequence ID" value="EXJ94618.1"/>
    <property type="molecule type" value="Genomic_DNA"/>
</dbReference>
<dbReference type="InterPro" id="IPR046347">
    <property type="entry name" value="bZIP_sf"/>
</dbReference>